<accession>A0A544I8X1</accession>
<sequence>MIKVWCIEFKGLALIFCLFCCLGIYLDYGSSLRAIILLNRDLNDFMNYFFLIIFKFSMSLLKIMKVSLHLLTSV</sequence>
<organism evidence="2 3">
    <name type="scientific">Vibrio cholerae</name>
    <dbReference type="NCBI Taxonomy" id="666"/>
    <lineage>
        <taxon>Bacteria</taxon>
        <taxon>Pseudomonadati</taxon>
        <taxon>Pseudomonadota</taxon>
        <taxon>Gammaproteobacteria</taxon>
        <taxon>Vibrionales</taxon>
        <taxon>Vibrionaceae</taxon>
        <taxon>Vibrio</taxon>
    </lineage>
</organism>
<name>A0A544I8X1_VIBCL</name>
<dbReference type="AlphaFoldDB" id="A0A544I8X1"/>
<evidence type="ECO:0000256" key="1">
    <source>
        <dbReference type="SAM" id="Phobius"/>
    </source>
</evidence>
<gene>
    <name evidence="2" type="ORF">FLM02_11065</name>
</gene>
<dbReference type="Proteomes" id="UP000319979">
    <property type="component" value="Unassembled WGS sequence"/>
</dbReference>
<feature type="transmembrane region" description="Helical" evidence="1">
    <location>
        <begin position="45"/>
        <end position="64"/>
    </location>
</feature>
<evidence type="ECO:0000313" key="3">
    <source>
        <dbReference type="Proteomes" id="UP000319979"/>
    </source>
</evidence>
<keyword evidence="1" id="KW-1133">Transmembrane helix</keyword>
<comment type="caution">
    <text evidence="2">The sequence shown here is derived from an EMBL/GenBank/DDBJ whole genome shotgun (WGS) entry which is preliminary data.</text>
</comment>
<keyword evidence="1" id="KW-0472">Membrane</keyword>
<feature type="transmembrane region" description="Helical" evidence="1">
    <location>
        <begin position="7"/>
        <end position="25"/>
    </location>
</feature>
<proteinExistence type="predicted"/>
<reference evidence="2 3" key="1">
    <citation type="submission" date="2019-07" db="EMBL/GenBank/DDBJ databases">
        <title>Phenotypic and genotypic antimicrobial resistance traits of Vibrio cholerae non-O1/non-O139 isolated from a large Austrian lake frequently associated with cases of infection.</title>
        <authorList>
            <person name="Lepuschitz S."/>
            <person name="Baron S."/>
            <person name="Larvor E."/>
            <person name="Granier S."/>
            <person name="Pretzer C."/>
            <person name="Mach R.L."/>
            <person name="Farnleitner A.H."/>
            <person name="Ruppitsch W."/>
            <person name="Pleininger S."/>
            <person name="Indra A."/>
            <person name="Kirschner A.K.T."/>
        </authorList>
    </citation>
    <scope>NUCLEOTIDE SEQUENCE [LARGE SCALE GENOMIC DNA]</scope>
    <source>
        <strain evidence="2 3">A12JL36W90</strain>
    </source>
</reference>
<keyword evidence="1" id="KW-0812">Transmembrane</keyword>
<dbReference type="EMBL" id="VIOS01000039">
    <property type="protein sequence ID" value="TQP13371.1"/>
    <property type="molecule type" value="Genomic_DNA"/>
</dbReference>
<protein>
    <submittedName>
        <fullName evidence="2">Uncharacterized protein</fullName>
    </submittedName>
</protein>
<evidence type="ECO:0000313" key="2">
    <source>
        <dbReference type="EMBL" id="TQP13371.1"/>
    </source>
</evidence>